<organism evidence="2 3">
    <name type="scientific">Streptomyces parvulus</name>
    <dbReference type="NCBI Taxonomy" id="146923"/>
    <lineage>
        <taxon>Bacteria</taxon>
        <taxon>Bacillati</taxon>
        <taxon>Actinomycetota</taxon>
        <taxon>Actinomycetes</taxon>
        <taxon>Kitasatosporales</taxon>
        <taxon>Streptomycetaceae</taxon>
        <taxon>Streptomyces</taxon>
    </lineage>
</organism>
<accession>A0ABV5D9L5</accession>
<protein>
    <submittedName>
        <fullName evidence="2">Uncharacterized protein</fullName>
    </submittedName>
</protein>
<feature type="region of interest" description="Disordered" evidence="1">
    <location>
        <begin position="43"/>
        <end position="152"/>
    </location>
</feature>
<feature type="compositionally biased region" description="Polar residues" evidence="1">
    <location>
        <begin position="143"/>
        <end position="152"/>
    </location>
</feature>
<reference evidence="2 3" key="1">
    <citation type="submission" date="2024-01" db="EMBL/GenBank/DDBJ databases">
        <title>Genome mining of biosynthetic gene clusters to explore secondary metabolites of Streptomyces sp.</title>
        <authorList>
            <person name="Baig A."/>
            <person name="Ajitkumar Shintre N."/>
            <person name="Kumar H."/>
            <person name="Anbarasu A."/>
            <person name="Ramaiah S."/>
        </authorList>
    </citation>
    <scope>NUCLEOTIDE SEQUENCE [LARGE SCALE GENOMIC DNA]</scope>
    <source>
        <strain evidence="2 3">A03</strain>
    </source>
</reference>
<feature type="compositionally biased region" description="Basic and acidic residues" evidence="1">
    <location>
        <begin position="52"/>
        <end position="71"/>
    </location>
</feature>
<feature type="compositionally biased region" description="Low complexity" evidence="1">
    <location>
        <begin position="106"/>
        <end position="122"/>
    </location>
</feature>
<evidence type="ECO:0000256" key="1">
    <source>
        <dbReference type="SAM" id="MobiDB-lite"/>
    </source>
</evidence>
<dbReference type="RefSeq" id="WP_376718647.1">
    <property type="nucleotide sequence ID" value="NZ_JAYMRR010000004.1"/>
</dbReference>
<gene>
    <name evidence="2" type="ORF">VSS30_10160</name>
</gene>
<proteinExistence type="predicted"/>
<keyword evidence="3" id="KW-1185">Reference proteome</keyword>
<dbReference type="Proteomes" id="UP001585018">
    <property type="component" value="Unassembled WGS sequence"/>
</dbReference>
<comment type="caution">
    <text evidence="2">The sequence shown here is derived from an EMBL/GenBank/DDBJ whole genome shotgun (WGS) entry which is preliminary data.</text>
</comment>
<sequence length="152" mass="16717">MQPGTHFAFGTHPQHGFVASHTASIPAHLAHWFLEREQFEPVPDEPGLYRLSEPERDGARRTRQAVHDLRSHGYTVQADIRVDPMQSATAARPVRPNGLQERRTRLAQAAAGRTTQRATAPTTSPPSARPIPPKPTYAPTVHLTATGTGRPR</sequence>
<evidence type="ECO:0000313" key="2">
    <source>
        <dbReference type="EMBL" id="MFB8749162.1"/>
    </source>
</evidence>
<name>A0ABV5D9L5_9ACTN</name>
<evidence type="ECO:0000313" key="3">
    <source>
        <dbReference type="Proteomes" id="UP001585018"/>
    </source>
</evidence>
<feature type="compositionally biased region" description="Pro residues" evidence="1">
    <location>
        <begin position="123"/>
        <end position="136"/>
    </location>
</feature>
<dbReference type="EMBL" id="JAYMRR010000004">
    <property type="protein sequence ID" value="MFB8749162.1"/>
    <property type="molecule type" value="Genomic_DNA"/>
</dbReference>